<dbReference type="Proteomes" id="UP000095751">
    <property type="component" value="Unassembled WGS sequence"/>
</dbReference>
<organism evidence="2 3">
    <name type="scientific">Fragilariopsis cylindrus CCMP1102</name>
    <dbReference type="NCBI Taxonomy" id="635003"/>
    <lineage>
        <taxon>Eukaryota</taxon>
        <taxon>Sar</taxon>
        <taxon>Stramenopiles</taxon>
        <taxon>Ochrophyta</taxon>
        <taxon>Bacillariophyta</taxon>
        <taxon>Bacillariophyceae</taxon>
        <taxon>Bacillariophycidae</taxon>
        <taxon>Bacillariales</taxon>
        <taxon>Bacillariaceae</taxon>
        <taxon>Fragilariopsis</taxon>
    </lineage>
</organism>
<gene>
    <name evidence="2" type="ORF">FRACYDRAFT_245150</name>
</gene>
<evidence type="ECO:0000256" key="1">
    <source>
        <dbReference type="SAM" id="MobiDB-lite"/>
    </source>
</evidence>
<dbReference type="EMBL" id="KV784366">
    <property type="protein sequence ID" value="OEU12024.1"/>
    <property type="molecule type" value="Genomic_DNA"/>
</dbReference>
<evidence type="ECO:0000313" key="3">
    <source>
        <dbReference type="Proteomes" id="UP000095751"/>
    </source>
</evidence>
<reference evidence="2 3" key="1">
    <citation type="submission" date="2016-09" db="EMBL/GenBank/DDBJ databases">
        <title>Extensive genetic diversity and differential bi-allelic expression allows diatom success in the polar Southern Ocean.</title>
        <authorList>
            <consortium name="DOE Joint Genome Institute"/>
            <person name="Mock T."/>
            <person name="Otillar R.P."/>
            <person name="Strauss J."/>
            <person name="Dupont C."/>
            <person name="Frickenhaus S."/>
            <person name="Maumus F."/>
            <person name="Mcmullan M."/>
            <person name="Sanges R."/>
            <person name="Schmutz J."/>
            <person name="Toseland A."/>
            <person name="Valas R."/>
            <person name="Veluchamy A."/>
            <person name="Ward B.J."/>
            <person name="Allen A."/>
            <person name="Barry K."/>
            <person name="Falciatore A."/>
            <person name="Ferrante M."/>
            <person name="Fortunato A.E."/>
            <person name="Gloeckner G."/>
            <person name="Gruber A."/>
            <person name="Hipkin R."/>
            <person name="Janech M."/>
            <person name="Kroth P."/>
            <person name="Leese F."/>
            <person name="Lindquist E."/>
            <person name="Lyon B.R."/>
            <person name="Martin J."/>
            <person name="Mayer C."/>
            <person name="Parker M."/>
            <person name="Quesneville H."/>
            <person name="Raymond J."/>
            <person name="Uhlig C."/>
            <person name="Valentin K.U."/>
            <person name="Worden A.Z."/>
            <person name="Armbrust E.V."/>
            <person name="Bowler C."/>
            <person name="Green B."/>
            <person name="Moulton V."/>
            <person name="Van Oosterhout C."/>
            <person name="Grigoriev I."/>
        </authorList>
    </citation>
    <scope>NUCLEOTIDE SEQUENCE [LARGE SCALE GENOMIC DNA]</scope>
    <source>
        <strain evidence="2 3">CCMP1102</strain>
    </source>
</reference>
<dbReference type="AlphaFoldDB" id="A0A1E7F1Q4"/>
<protein>
    <recommendedName>
        <fullName evidence="4">CRAL-TRIO domain-containing protein</fullName>
    </recommendedName>
</protein>
<dbReference type="KEGG" id="fcy:FRACYDRAFT_245150"/>
<name>A0A1E7F1Q4_9STRA</name>
<evidence type="ECO:0000313" key="2">
    <source>
        <dbReference type="EMBL" id="OEU12024.1"/>
    </source>
</evidence>
<feature type="region of interest" description="Disordered" evidence="1">
    <location>
        <begin position="475"/>
        <end position="494"/>
    </location>
</feature>
<sequence length="615" mass="70906">MKLTRTETEIEEEIESEVLLTKELNQLSFKDRNDYQDEIHSVKCLAIDETQILIEQSIHELQIEIDSKIPDTGKTAYLLSQLTVKRRTFVNSKEFRLRFLRSELFDVQKSAIRMLKWLDKAYNLFGSVVLERPIRLSADFTSNEQKVFRKGYVQLMPVRAFGTGRRILCIIPYDEGWYTISTQVLLKMMMYTSWVIGNDIDTQRKGAVLISMFDSSFPQKPTLEAPLLPSDQWTLSVRMSAMHICTPDTPISRLRRSLIIMALGSDLRSRLKLHAGTSIEHRYILQNYGIPIEFIPITYTGKIKLKYVRQWLRLRNMIEDQEKLIATNSNASNIIITEAPYLNDVLFKPGVSFTSHPGNITLHNLIESKVKQLHEMENSKSSTRKELVSEIMDEMQHKYESRFLYWHQCGHMSDCWWVLLHPDGITNDQKVVFNRIEPIFRKQYSKKQQQGEVIRTKYIDKQQALILHQSNMATDAHNENSNNNEKKRKITECNNNDTRQRSLTFIDSAITRKTTSSTSATTIKQNGGTYIFHSLDGKHNNSQELFSLHPHDTINGNDGSNSTTSSECFGMKFLIWSNYAWGNSSKVAFDGSIGDDKKDDASDASVLPLDTTLWV</sequence>
<keyword evidence="3" id="KW-1185">Reference proteome</keyword>
<evidence type="ECO:0008006" key="4">
    <source>
        <dbReference type="Google" id="ProtNLM"/>
    </source>
</evidence>
<dbReference type="InParanoid" id="A0A1E7F1Q4"/>
<accession>A0A1E7F1Q4</accession>
<proteinExistence type="predicted"/>